<dbReference type="PRINTS" id="PR00742">
    <property type="entry name" value="GLHYDRLASE35"/>
</dbReference>
<accession>A0ABW7FMN3</accession>
<evidence type="ECO:0000256" key="4">
    <source>
        <dbReference type="RuleBase" id="RU000675"/>
    </source>
</evidence>
<evidence type="ECO:0000256" key="1">
    <source>
        <dbReference type="ARBA" id="ARBA00009809"/>
    </source>
</evidence>
<feature type="domain" description="F5/8 type C" evidence="6">
    <location>
        <begin position="686"/>
        <end position="792"/>
    </location>
</feature>
<comment type="similarity">
    <text evidence="1 5">Belongs to the glycosyl hydrolase 35 family.</text>
</comment>
<dbReference type="RefSeq" id="WP_394399980.1">
    <property type="nucleotide sequence ID" value="NZ_JBIGHW010000011.1"/>
</dbReference>
<sequence length="792" mass="87645">MSRPIDRVSRRRLLQGAALSSSLLPLTPLTAQVLDAPSPRFAVGTQHFLLDGQPLQIRCGEMHFARVPREYWRHRLQAIQAMGLNAVCAYLFWNFHEWREGRYDWAAQRDAAAFCRLAQELGLWVILRPGPYACAEWEMGGLPWWLLKKSPSDAFLRTRDPAYVAPARRWMREVGRELAPLQITRGGPILMVQVENEYGFFGEDLAYMREMRQALLDGQFDVPLFQCNPTNAVAKTHIPELLSVANFGSDPQRGFNALKAVQQGPLMCGEYYSGWFDTWGTPHRKGDAAKAVADLAWMLKAGGSFSLYMAHGGTSFGLWGGCDRPFRPDTTSYDYDAPISEAGWTGEKFQAYREGLRPLLPAGETLPPPPPRQPVIAIPPFPLKQAAPVLANLPPRRLRVDSPQPIEAYDISRGLVAYRTTLPAGPAGVLEVAKARDLAWVHVDGQAVGSFDTRHRRYRVRLPARAKAVSVEILLYTIARVNFGVEVHDRKGLHGPVSFTPVGGEQQPVTGWEIRAIDFDADAALPPLKFRAARPADATTAAFWRGSFRLDEVGDSFLDLSPWGQGIVWVNGQCLGRYWSIGPTQTLYLPAPWLRRGRNDIVVLDLTGPRRAEIAGLTTPILDRLRPELDLPQPAHHARPQLDGVTPVLDGEFAPGGATQVLRFAGPATGRFFALEVPDQAIAAIAEIALLDTSDKPLNQSNWTIAYVSSEERLSTDGSALNAINGQNSDCWISAHSQAPVTPLPHRLIVDMGRSVEVAALRYTPRQGPDGVAGRIRRYRAYLGDGLVNRPD</sequence>
<dbReference type="InterPro" id="IPR000421">
    <property type="entry name" value="FA58C"/>
</dbReference>
<dbReference type="SUPFAM" id="SSF51445">
    <property type="entry name" value="(Trans)glycosidases"/>
    <property type="match status" value="1"/>
</dbReference>
<dbReference type="SUPFAM" id="SSF49785">
    <property type="entry name" value="Galactose-binding domain-like"/>
    <property type="match status" value="2"/>
</dbReference>
<dbReference type="InterPro" id="IPR006311">
    <property type="entry name" value="TAT_signal"/>
</dbReference>
<dbReference type="Gene3D" id="2.60.120.260">
    <property type="entry name" value="Galactose-binding domain-like"/>
    <property type="match status" value="3"/>
</dbReference>
<organism evidence="7 8">
    <name type="scientific">Pelomonas margarita</name>
    <dbReference type="NCBI Taxonomy" id="3299031"/>
    <lineage>
        <taxon>Bacteria</taxon>
        <taxon>Pseudomonadati</taxon>
        <taxon>Pseudomonadota</taxon>
        <taxon>Betaproteobacteria</taxon>
        <taxon>Burkholderiales</taxon>
        <taxon>Sphaerotilaceae</taxon>
        <taxon>Roseateles</taxon>
    </lineage>
</organism>
<evidence type="ECO:0000256" key="3">
    <source>
        <dbReference type="ARBA" id="ARBA00023295"/>
    </source>
</evidence>
<dbReference type="Pfam" id="PF01301">
    <property type="entry name" value="Glyco_hydro_35"/>
    <property type="match status" value="1"/>
</dbReference>
<dbReference type="GO" id="GO:0004565">
    <property type="term" value="F:beta-galactosidase activity"/>
    <property type="evidence" value="ECO:0007669"/>
    <property type="project" value="UniProtKB-EC"/>
</dbReference>
<gene>
    <name evidence="7" type="ORF">ACG0Z3_18005</name>
</gene>
<reference evidence="7 8" key="1">
    <citation type="submission" date="2024-08" db="EMBL/GenBank/DDBJ databases">
        <authorList>
            <person name="Lu H."/>
        </authorList>
    </citation>
    <scope>NUCLEOTIDE SEQUENCE [LARGE SCALE GENOMIC DNA]</scope>
    <source>
        <strain evidence="7 8">LKC17W</strain>
    </source>
</reference>
<protein>
    <recommendedName>
        <fullName evidence="4">Beta-galactosidase</fullName>
        <ecNumber evidence="4">3.2.1.23</ecNumber>
    </recommendedName>
</protein>
<dbReference type="EC" id="3.2.1.23" evidence="4"/>
<dbReference type="Pfam" id="PF21317">
    <property type="entry name" value="BetaGal_ABD_1"/>
    <property type="match status" value="1"/>
</dbReference>
<dbReference type="InterPro" id="IPR001944">
    <property type="entry name" value="Glycoside_Hdrlase_35"/>
</dbReference>
<dbReference type="PROSITE" id="PS50022">
    <property type="entry name" value="FA58C_3"/>
    <property type="match status" value="1"/>
</dbReference>
<dbReference type="PROSITE" id="PS01182">
    <property type="entry name" value="GLYCOSYL_HYDROL_F35"/>
    <property type="match status" value="1"/>
</dbReference>
<keyword evidence="2 4" id="KW-0378">Hydrolase</keyword>
<name>A0ABW7FMN3_9BURK</name>
<evidence type="ECO:0000313" key="7">
    <source>
        <dbReference type="EMBL" id="MFG6442584.1"/>
    </source>
</evidence>
<keyword evidence="3 4" id="KW-0326">Glycosidase</keyword>
<dbReference type="InterPro" id="IPR017853">
    <property type="entry name" value="GH"/>
</dbReference>
<dbReference type="InterPro" id="IPR048912">
    <property type="entry name" value="BetaGal1-like_ABD1"/>
</dbReference>
<dbReference type="EMBL" id="JBIGHW010000011">
    <property type="protein sequence ID" value="MFG6442584.1"/>
    <property type="molecule type" value="Genomic_DNA"/>
</dbReference>
<dbReference type="InterPro" id="IPR031330">
    <property type="entry name" value="Gly_Hdrlase_35_cat"/>
</dbReference>
<comment type="caution">
    <text evidence="7">The sequence shown here is derived from an EMBL/GenBank/DDBJ whole genome shotgun (WGS) entry which is preliminary data.</text>
</comment>
<keyword evidence="8" id="KW-1185">Reference proteome</keyword>
<proteinExistence type="inferred from homology"/>
<evidence type="ECO:0000256" key="5">
    <source>
        <dbReference type="RuleBase" id="RU003679"/>
    </source>
</evidence>
<dbReference type="InterPro" id="IPR048913">
    <property type="entry name" value="BetaGal_gal-bd"/>
</dbReference>
<evidence type="ECO:0000259" key="6">
    <source>
        <dbReference type="PROSITE" id="PS50022"/>
    </source>
</evidence>
<comment type="catalytic activity">
    <reaction evidence="4">
        <text>Hydrolysis of terminal non-reducing beta-D-galactose residues in beta-D-galactosides.</text>
        <dbReference type="EC" id="3.2.1.23"/>
    </reaction>
</comment>
<dbReference type="Gene3D" id="3.20.20.80">
    <property type="entry name" value="Glycosidases"/>
    <property type="match status" value="1"/>
</dbReference>
<evidence type="ECO:0000313" key="8">
    <source>
        <dbReference type="Proteomes" id="UP001606301"/>
    </source>
</evidence>
<evidence type="ECO:0000256" key="2">
    <source>
        <dbReference type="ARBA" id="ARBA00022801"/>
    </source>
</evidence>
<dbReference type="InterPro" id="IPR019801">
    <property type="entry name" value="Glyco_hydro_35_CS"/>
</dbReference>
<dbReference type="Proteomes" id="UP001606301">
    <property type="component" value="Unassembled WGS sequence"/>
</dbReference>
<dbReference type="Pfam" id="PF21467">
    <property type="entry name" value="BetaGal_gal-bd"/>
    <property type="match status" value="1"/>
</dbReference>
<dbReference type="PANTHER" id="PTHR23421">
    <property type="entry name" value="BETA-GALACTOSIDASE RELATED"/>
    <property type="match status" value="1"/>
</dbReference>
<dbReference type="PROSITE" id="PS51318">
    <property type="entry name" value="TAT"/>
    <property type="match status" value="1"/>
</dbReference>
<dbReference type="InterPro" id="IPR008979">
    <property type="entry name" value="Galactose-bd-like_sf"/>
</dbReference>